<feature type="transmembrane region" description="Helical" evidence="12">
    <location>
        <begin position="404"/>
        <end position="426"/>
    </location>
</feature>
<evidence type="ECO:0000256" key="1">
    <source>
        <dbReference type="ARBA" id="ARBA00003001"/>
    </source>
</evidence>
<evidence type="ECO:0000256" key="12">
    <source>
        <dbReference type="SAM" id="Phobius"/>
    </source>
</evidence>
<evidence type="ECO:0000259" key="15">
    <source>
        <dbReference type="Pfam" id="PF17689"/>
    </source>
</evidence>
<keyword evidence="8 12" id="KW-1133">Transmembrane helix</keyword>
<protein>
    <submittedName>
        <fullName evidence="16">Arabinosyltransferase domain-containing protein</fullName>
    </submittedName>
</protein>
<feature type="transmembrane region" description="Helical" evidence="12">
    <location>
        <begin position="23"/>
        <end position="44"/>
    </location>
</feature>
<comment type="subcellular location">
    <subcellularLocation>
        <location evidence="2">Cell membrane</location>
        <topology evidence="2">Multi-pass membrane protein</topology>
    </subcellularLocation>
</comment>
<evidence type="ECO:0000256" key="4">
    <source>
        <dbReference type="ARBA" id="ARBA00022475"/>
    </source>
</evidence>
<reference evidence="16 17" key="1">
    <citation type="journal article" date="2019" name="Int. J. Syst. Evol. Microbiol.">
        <title>The Global Catalogue of Microorganisms (GCM) 10K type strain sequencing project: providing services to taxonomists for standard genome sequencing and annotation.</title>
        <authorList>
            <consortium name="The Broad Institute Genomics Platform"/>
            <consortium name="The Broad Institute Genome Sequencing Center for Infectious Disease"/>
            <person name="Wu L."/>
            <person name="Ma J."/>
        </authorList>
    </citation>
    <scope>NUCLEOTIDE SEQUENCE [LARGE SCALE GENOMIC DNA]</scope>
    <source>
        <strain evidence="16 17">JCM 9383</strain>
    </source>
</reference>
<dbReference type="Pfam" id="PF14896">
    <property type="entry name" value="Arabino_trans_C"/>
    <property type="match status" value="1"/>
</dbReference>
<evidence type="ECO:0000256" key="7">
    <source>
        <dbReference type="ARBA" id="ARBA00022692"/>
    </source>
</evidence>
<proteinExistence type="inferred from homology"/>
<feature type="domain" description="Arabinosyltransferas concanavalin like" evidence="15">
    <location>
        <begin position="48"/>
        <end position="200"/>
    </location>
</feature>
<keyword evidence="6" id="KW-0808">Transferase</keyword>
<evidence type="ECO:0000256" key="8">
    <source>
        <dbReference type="ARBA" id="ARBA00022989"/>
    </source>
</evidence>
<keyword evidence="7 12" id="KW-0812">Transmembrane</keyword>
<feature type="transmembrane region" description="Helical" evidence="12">
    <location>
        <begin position="637"/>
        <end position="658"/>
    </location>
</feature>
<evidence type="ECO:0000256" key="9">
    <source>
        <dbReference type="ARBA" id="ARBA00023136"/>
    </source>
</evidence>
<evidence type="ECO:0000256" key="6">
    <source>
        <dbReference type="ARBA" id="ARBA00022679"/>
    </source>
</evidence>
<evidence type="ECO:0000259" key="14">
    <source>
        <dbReference type="Pfam" id="PF14896"/>
    </source>
</evidence>
<dbReference type="EMBL" id="BAAAUX010000040">
    <property type="protein sequence ID" value="GAA2820085.1"/>
    <property type="molecule type" value="Genomic_DNA"/>
</dbReference>
<feature type="transmembrane region" description="Helical" evidence="12">
    <location>
        <begin position="355"/>
        <end position="371"/>
    </location>
</feature>
<dbReference type="Gene3D" id="3.40.190.160">
    <property type="match status" value="1"/>
</dbReference>
<comment type="function">
    <text evidence="1">Arabinosyl transferase responsible for the polymerization of arabinose into the arabinan of arabinogalactan.</text>
</comment>
<dbReference type="Pfam" id="PF17689">
    <property type="entry name" value="Arabino_trans_N"/>
    <property type="match status" value="1"/>
</dbReference>
<feature type="domain" description="Arabinosyltransferase C-terminal" evidence="14">
    <location>
        <begin position="705"/>
        <end position="1063"/>
    </location>
</feature>
<feature type="transmembrane region" description="Helical" evidence="12">
    <location>
        <begin position="322"/>
        <end position="343"/>
    </location>
</feature>
<feature type="transmembrane region" description="Helical" evidence="12">
    <location>
        <begin position="599"/>
        <end position="622"/>
    </location>
</feature>
<keyword evidence="17" id="KW-1185">Reference proteome</keyword>
<feature type="region of interest" description="Disordered" evidence="11">
    <location>
        <begin position="1060"/>
        <end position="1097"/>
    </location>
</feature>
<gene>
    <name evidence="16" type="ORF">GCM10010470_64250</name>
</gene>
<feature type="transmembrane region" description="Helical" evidence="12">
    <location>
        <begin position="251"/>
        <end position="269"/>
    </location>
</feature>
<feature type="transmembrane region" description="Helical" evidence="12">
    <location>
        <begin position="514"/>
        <end position="534"/>
    </location>
</feature>
<keyword evidence="9 12" id="KW-0472">Membrane</keyword>
<feature type="domain" description="Arabinofuranosyltransferase central" evidence="13">
    <location>
        <begin position="204"/>
        <end position="662"/>
    </location>
</feature>
<dbReference type="InterPro" id="IPR042486">
    <property type="entry name" value="Arabino_trans_C_2"/>
</dbReference>
<evidence type="ECO:0000256" key="11">
    <source>
        <dbReference type="SAM" id="MobiDB-lite"/>
    </source>
</evidence>
<dbReference type="InterPro" id="IPR007680">
    <property type="entry name" value="Arabino_trans_central"/>
</dbReference>
<feature type="transmembrane region" description="Helical" evidence="12">
    <location>
        <begin position="210"/>
        <end position="230"/>
    </location>
</feature>
<evidence type="ECO:0000259" key="13">
    <source>
        <dbReference type="Pfam" id="PF04602"/>
    </source>
</evidence>
<sequence length="1097" mass="118870">MDDDGSPSEPPVRAGDGHRAKRLRLFAAITGILGTVLALSLPFLPVNHDITTLKWPTAEGTKPVSAPLVSYSPVWLNANLSCETARGLDARTAARPAILISTNPPNSEYGSLTGMVLQIDNGQVTLLSKGQSLSTVPLPAGDCSISVHSDAVGTTANVGDKPLASVRGDQRPQLTGIYSDLDDSVDNVRGLSFEARVDNRYESSATVLKMSVMALTVLAFIGCVVALRRLDVRAGRRPPRLVPPRWWKPTFRDIAVIGSLCVWWVIGAMTSDDGYILTIARARESAGYVSNYFRWFAVPEAPFGWFYELYSLWVQVSTATPWVRLPALLMGIVSWLLISREVLPRLGQQVRRSHAAGWAAAAVFLAFWLPYNNGLRPEPVVVLFSLLALCAVERAVATGRLMPAALGLVVAALAVGANPHGLVAVLPYIAALKPLVQLVRKRAREFGWLPVLAPISASGFVILVVVFSDQTLQSVMDATDLRTELGPSQDWYQELSRYNLLFSATPDGSMTRRFPVLLVILCVVTCAVVLLRRGKIRGASLGPSRRLLAVAALSFVVLALTPTKWSHHFGLFAAVGGALAALTALATSSTVLRSKRNRAAFFAGLMLVLAFATTGPNAWWYVSGWGVPWFDKAPQLFGYNVSTMFLVLTAVAMVVAFVEHLRIDPHNPTVVDEKQRGMEKQSRALRLGTAPLSIICALLVVIELVNFAKVIQKQWGSYSLGADNVKQITGASCGLSDYVYVETDPQAGMLKVSENQPTTAAPPVSEDIPVPAKRLKDKETPDQYLKAKLEGFNRPGLPAGDGNDPDEPDWSPPYRFGADNAPVWGSYDQTGIGTGELRTQWYDLPERAASGEVPVVIMESGADGGANSVYVEFGRDTDKGFEIMQRHYVGPTPGPMWRDQRITVRGDAEGATKMRVVATDQSLGPNGWVAVSAPRAPQLTNMTDFVGDAPTFVEWTAALVHPCLQIPGIRNGIAEMPKFRVSAGAEVRDIGQGWSSPDSGGPFGWMNVTTSMRELPTYVRNDIHRDWGSLYRVDPFVPGALPAESAMDVHIETHWGTWTPGPLSKTVQLPGDVPNSDDRNDVQGFGNSDEEKGPGQP</sequence>
<keyword evidence="5" id="KW-0328">Glycosyltransferase</keyword>
<dbReference type="Gene3D" id="2.60.120.610">
    <property type="entry name" value="arabinofuranosyltransferase like domain"/>
    <property type="match status" value="1"/>
</dbReference>
<feature type="transmembrane region" description="Helical" evidence="12">
    <location>
        <begin position="684"/>
        <end position="705"/>
    </location>
</feature>
<comment type="caution">
    <text evidence="16">The sequence shown here is derived from an EMBL/GenBank/DDBJ whole genome shotgun (WGS) entry which is preliminary data.</text>
</comment>
<evidence type="ECO:0000313" key="17">
    <source>
        <dbReference type="Proteomes" id="UP001500979"/>
    </source>
</evidence>
<name>A0ABN3VPU5_9PSEU</name>
<keyword evidence="4" id="KW-1003">Cell membrane</keyword>
<dbReference type="Pfam" id="PF04602">
    <property type="entry name" value="Arabinose_trans"/>
    <property type="match status" value="1"/>
</dbReference>
<evidence type="ECO:0000256" key="3">
    <source>
        <dbReference type="ARBA" id="ARBA00008195"/>
    </source>
</evidence>
<feature type="region of interest" description="Disordered" evidence="11">
    <location>
        <begin position="791"/>
        <end position="810"/>
    </location>
</feature>
<dbReference type="Gene3D" id="2.60.120.940">
    <property type="entry name" value="EmbC, C-terminal domain, subdomain 2"/>
    <property type="match status" value="1"/>
</dbReference>
<evidence type="ECO:0000256" key="5">
    <source>
        <dbReference type="ARBA" id="ARBA00022676"/>
    </source>
</evidence>
<feature type="transmembrane region" description="Helical" evidence="12">
    <location>
        <begin position="569"/>
        <end position="587"/>
    </location>
</feature>
<evidence type="ECO:0000256" key="10">
    <source>
        <dbReference type="ARBA" id="ARBA00023316"/>
    </source>
</evidence>
<dbReference type="InterPro" id="IPR040920">
    <property type="entry name" value="Arabino_trans_N"/>
</dbReference>
<keyword evidence="10" id="KW-0961">Cell wall biogenesis/degradation</keyword>
<dbReference type="Proteomes" id="UP001500979">
    <property type="component" value="Unassembled WGS sequence"/>
</dbReference>
<dbReference type="InterPro" id="IPR027451">
    <property type="entry name" value="EmbABC_dom1"/>
</dbReference>
<feature type="transmembrane region" description="Helical" evidence="12">
    <location>
        <begin position="546"/>
        <end position="563"/>
    </location>
</feature>
<comment type="similarity">
    <text evidence="3">Belongs to the emb family.</text>
</comment>
<organism evidence="16 17">
    <name type="scientific">Saccharopolyspora taberi</name>
    <dbReference type="NCBI Taxonomy" id="60895"/>
    <lineage>
        <taxon>Bacteria</taxon>
        <taxon>Bacillati</taxon>
        <taxon>Actinomycetota</taxon>
        <taxon>Actinomycetes</taxon>
        <taxon>Pseudonocardiales</taxon>
        <taxon>Pseudonocardiaceae</taxon>
        <taxon>Saccharopolyspora</taxon>
    </lineage>
</organism>
<evidence type="ECO:0000313" key="16">
    <source>
        <dbReference type="EMBL" id="GAA2820085.1"/>
    </source>
</evidence>
<feature type="transmembrane region" description="Helical" evidence="12">
    <location>
        <begin position="446"/>
        <end position="467"/>
    </location>
</feature>
<accession>A0ABN3VPU5</accession>
<evidence type="ECO:0000256" key="2">
    <source>
        <dbReference type="ARBA" id="ARBA00004651"/>
    </source>
</evidence>
<dbReference type="InterPro" id="IPR032731">
    <property type="entry name" value="Arabino_trans_C"/>
</dbReference>